<comment type="similarity">
    <text evidence="1">Belongs to the short-chain dehydrogenases/reductases (SDR) family.</text>
</comment>
<reference evidence="3 4" key="1">
    <citation type="journal article" date="2020" name="Genomics">
        <title>Complete, high-quality genomes from long-read metagenomic sequencing of two wolf lichen thalli reveals enigmatic genome architecture.</title>
        <authorList>
            <person name="McKenzie S.K."/>
            <person name="Walston R.F."/>
            <person name="Allen J.L."/>
        </authorList>
    </citation>
    <scope>NUCLEOTIDE SEQUENCE [LARGE SCALE GENOMIC DNA]</scope>
    <source>
        <strain evidence="3">WasteWater1</strain>
    </source>
</reference>
<accession>A0A8H6CQX6</accession>
<dbReference type="Pfam" id="PF00106">
    <property type="entry name" value="adh_short"/>
    <property type="match status" value="1"/>
</dbReference>
<dbReference type="PANTHER" id="PTHR44169">
    <property type="entry name" value="NADPH-DEPENDENT 1-ACYLDIHYDROXYACETONE PHOSPHATE REDUCTASE"/>
    <property type="match status" value="1"/>
</dbReference>
<evidence type="ECO:0000256" key="2">
    <source>
        <dbReference type="ARBA" id="ARBA00023002"/>
    </source>
</evidence>
<dbReference type="Gene3D" id="3.40.50.720">
    <property type="entry name" value="NAD(P)-binding Rossmann-like Domain"/>
    <property type="match status" value="1"/>
</dbReference>
<keyword evidence="4" id="KW-1185">Reference proteome</keyword>
<dbReference type="GO" id="GO:0005811">
    <property type="term" value="C:lipid droplet"/>
    <property type="evidence" value="ECO:0007669"/>
    <property type="project" value="TreeGrafter"/>
</dbReference>
<dbReference type="AlphaFoldDB" id="A0A8H6CQX6"/>
<dbReference type="PRINTS" id="PR00081">
    <property type="entry name" value="GDHRDH"/>
</dbReference>
<dbReference type="GO" id="GO:0019433">
    <property type="term" value="P:triglyceride catabolic process"/>
    <property type="evidence" value="ECO:0007669"/>
    <property type="project" value="TreeGrafter"/>
</dbReference>
<evidence type="ECO:0008006" key="5">
    <source>
        <dbReference type="Google" id="ProtNLM"/>
    </source>
</evidence>
<dbReference type="RefSeq" id="XP_037156159.1">
    <property type="nucleotide sequence ID" value="XM_037298823.1"/>
</dbReference>
<proteinExistence type="inferred from homology"/>
<evidence type="ECO:0000313" key="4">
    <source>
        <dbReference type="Proteomes" id="UP000593566"/>
    </source>
</evidence>
<gene>
    <name evidence="3" type="ORF">HO133_007955</name>
</gene>
<comment type="caution">
    <text evidence="3">The sequence shown here is derived from an EMBL/GenBank/DDBJ whole genome shotgun (WGS) entry which is preliminary data.</text>
</comment>
<dbReference type="GO" id="GO:0005783">
    <property type="term" value="C:endoplasmic reticulum"/>
    <property type="evidence" value="ECO:0007669"/>
    <property type="project" value="TreeGrafter"/>
</dbReference>
<name>A0A8H6CQX6_9LECA</name>
<evidence type="ECO:0000256" key="1">
    <source>
        <dbReference type="ARBA" id="ARBA00006484"/>
    </source>
</evidence>
<dbReference type="InterPro" id="IPR036291">
    <property type="entry name" value="NAD(P)-bd_dom_sf"/>
</dbReference>
<sequence>MATVLKKTILITGCSTGGIGWAMAKNFHQRGFYVFAVARNPSKTADLAELSDIEILELDVTVPKTIAHCKEIVAKRTGGRLDVLVNNAGVEFNSPLLDTDVAEAKRLYDVNVWGPLAMVQAFAPLLIEAKGVVFNQSSIDGALNMVWAARMSETLRVELEPLGVRVVTSMCGSADTPMFGKPGGPMDLPETSYYHGVQDAAWKERMDHQRQATNVDVLAEKLVKDILGGARGVIWHGAFAPSVRWASWLNVTWLLDRLINSARGLSQVKRF</sequence>
<dbReference type="PANTHER" id="PTHR44169:SF6">
    <property type="entry name" value="NADPH-DEPENDENT 1-ACYLDIHYDROXYACETONE PHOSPHATE REDUCTASE"/>
    <property type="match status" value="1"/>
</dbReference>
<keyword evidence="2" id="KW-0560">Oxidoreductase</keyword>
<dbReference type="EMBL" id="JACCJB010000004">
    <property type="protein sequence ID" value="KAF6228225.1"/>
    <property type="molecule type" value="Genomic_DNA"/>
</dbReference>
<dbReference type="InterPro" id="IPR002347">
    <property type="entry name" value="SDR_fam"/>
</dbReference>
<evidence type="ECO:0000313" key="3">
    <source>
        <dbReference type="EMBL" id="KAF6228225.1"/>
    </source>
</evidence>
<dbReference type="GeneID" id="59336352"/>
<dbReference type="GO" id="GO:0006654">
    <property type="term" value="P:phosphatidic acid biosynthetic process"/>
    <property type="evidence" value="ECO:0007669"/>
    <property type="project" value="TreeGrafter"/>
</dbReference>
<dbReference type="Proteomes" id="UP000593566">
    <property type="component" value="Unassembled WGS sequence"/>
</dbReference>
<dbReference type="GO" id="GO:0000140">
    <property type="term" value="F:acylglycerone-phosphate reductase (NADP+) activity"/>
    <property type="evidence" value="ECO:0007669"/>
    <property type="project" value="TreeGrafter"/>
</dbReference>
<organism evidence="3 4">
    <name type="scientific">Letharia lupina</name>
    <dbReference type="NCBI Taxonomy" id="560253"/>
    <lineage>
        <taxon>Eukaryota</taxon>
        <taxon>Fungi</taxon>
        <taxon>Dikarya</taxon>
        <taxon>Ascomycota</taxon>
        <taxon>Pezizomycotina</taxon>
        <taxon>Lecanoromycetes</taxon>
        <taxon>OSLEUM clade</taxon>
        <taxon>Lecanoromycetidae</taxon>
        <taxon>Lecanorales</taxon>
        <taxon>Lecanorineae</taxon>
        <taxon>Parmeliaceae</taxon>
        <taxon>Letharia</taxon>
    </lineage>
</organism>
<protein>
    <recommendedName>
        <fullName evidence="5">NADPH-dependent 1-acyldihydroxyacetone phosphate reductase</fullName>
    </recommendedName>
</protein>
<dbReference type="SUPFAM" id="SSF51735">
    <property type="entry name" value="NAD(P)-binding Rossmann-fold domains"/>
    <property type="match status" value="1"/>
</dbReference>
<dbReference type="GO" id="GO:0004806">
    <property type="term" value="F:triacylglycerol lipase activity"/>
    <property type="evidence" value="ECO:0007669"/>
    <property type="project" value="TreeGrafter"/>
</dbReference>